<evidence type="ECO:0000313" key="3">
    <source>
        <dbReference type="EMBL" id="KAJ7201064.1"/>
    </source>
</evidence>
<accession>A0AAD6Y7Q6</accession>
<feature type="transmembrane region" description="Helical" evidence="2">
    <location>
        <begin position="23"/>
        <end position="46"/>
    </location>
</feature>
<evidence type="ECO:0000256" key="1">
    <source>
        <dbReference type="SAM" id="MobiDB-lite"/>
    </source>
</evidence>
<dbReference type="Proteomes" id="UP001219525">
    <property type="component" value="Unassembled WGS sequence"/>
</dbReference>
<evidence type="ECO:0000313" key="4">
    <source>
        <dbReference type="Proteomes" id="UP001219525"/>
    </source>
</evidence>
<organism evidence="3 4">
    <name type="scientific">Mycena pura</name>
    <dbReference type="NCBI Taxonomy" id="153505"/>
    <lineage>
        <taxon>Eukaryota</taxon>
        <taxon>Fungi</taxon>
        <taxon>Dikarya</taxon>
        <taxon>Basidiomycota</taxon>
        <taxon>Agaricomycotina</taxon>
        <taxon>Agaricomycetes</taxon>
        <taxon>Agaricomycetidae</taxon>
        <taxon>Agaricales</taxon>
        <taxon>Marasmiineae</taxon>
        <taxon>Mycenaceae</taxon>
        <taxon>Mycena</taxon>
    </lineage>
</organism>
<keyword evidence="2" id="KW-0812">Transmembrane</keyword>
<sequence length="268" mass="28984">MFIVQLSIPEAISTDKNEGVSKLALFSVVLGAVYMVIFVIELLGFTAALLQRLALVRLYAYGSLVALGLTVAGGIFQVVVHFTAKSDILKVCTDLTDGTTFAVYPFGFGGPSRHDTLDADDAASWCNDAYNRDSWQSIVTLLVTILLWGSFSVLAWGYYRQVLDPTSVANFVRPSRSGYPSHYNPPYNASVPNLPYNAPYGDPNPRYAPPPGPPPARDVGADGKPPGYISDGAPGYGLNDKENPFADFDEHTEHDVTSRPGPGARETF</sequence>
<evidence type="ECO:0000256" key="2">
    <source>
        <dbReference type="SAM" id="Phobius"/>
    </source>
</evidence>
<feature type="compositionally biased region" description="Basic and acidic residues" evidence="1">
    <location>
        <begin position="239"/>
        <end position="257"/>
    </location>
</feature>
<feature type="transmembrane region" description="Helical" evidence="2">
    <location>
        <begin position="58"/>
        <end position="80"/>
    </location>
</feature>
<dbReference type="EMBL" id="JARJCW010000060">
    <property type="protein sequence ID" value="KAJ7201064.1"/>
    <property type="molecule type" value="Genomic_DNA"/>
</dbReference>
<keyword evidence="2" id="KW-1133">Transmembrane helix</keyword>
<name>A0AAD6Y7Q6_9AGAR</name>
<keyword evidence="4" id="KW-1185">Reference proteome</keyword>
<keyword evidence="2" id="KW-0472">Membrane</keyword>
<protein>
    <submittedName>
        <fullName evidence="3">Uncharacterized protein</fullName>
    </submittedName>
</protein>
<dbReference type="AlphaFoldDB" id="A0AAD6Y7Q6"/>
<feature type="compositionally biased region" description="Pro residues" evidence="1">
    <location>
        <begin position="206"/>
        <end position="216"/>
    </location>
</feature>
<feature type="region of interest" description="Disordered" evidence="1">
    <location>
        <begin position="194"/>
        <end position="268"/>
    </location>
</feature>
<proteinExistence type="predicted"/>
<comment type="caution">
    <text evidence="3">The sequence shown here is derived from an EMBL/GenBank/DDBJ whole genome shotgun (WGS) entry which is preliminary data.</text>
</comment>
<gene>
    <name evidence="3" type="ORF">GGX14DRAFT_658911</name>
</gene>
<reference evidence="3" key="1">
    <citation type="submission" date="2023-03" db="EMBL/GenBank/DDBJ databases">
        <title>Massive genome expansion in bonnet fungi (Mycena s.s.) driven by repeated elements and novel gene families across ecological guilds.</title>
        <authorList>
            <consortium name="Lawrence Berkeley National Laboratory"/>
            <person name="Harder C.B."/>
            <person name="Miyauchi S."/>
            <person name="Viragh M."/>
            <person name="Kuo A."/>
            <person name="Thoen E."/>
            <person name="Andreopoulos B."/>
            <person name="Lu D."/>
            <person name="Skrede I."/>
            <person name="Drula E."/>
            <person name="Henrissat B."/>
            <person name="Morin E."/>
            <person name="Kohler A."/>
            <person name="Barry K."/>
            <person name="LaButti K."/>
            <person name="Morin E."/>
            <person name="Salamov A."/>
            <person name="Lipzen A."/>
            <person name="Mereny Z."/>
            <person name="Hegedus B."/>
            <person name="Baldrian P."/>
            <person name="Stursova M."/>
            <person name="Weitz H."/>
            <person name="Taylor A."/>
            <person name="Grigoriev I.V."/>
            <person name="Nagy L.G."/>
            <person name="Martin F."/>
            <person name="Kauserud H."/>
        </authorList>
    </citation>
    <scope>NUCLEOTIDE SEQUENCE</scope>
    <source>
        <strain evidence="3">9144</strain>
    </source>
</reference>
<feature type="transmembrane region" description="Helical" evidence="2">
    <location>
        <begin position="138"/>
        <end position="159"/>
    </location>
</feature>